<feature type="region of interest" description="Disordered" evidence="12">
    <location>
        <begin position="215"/>
        <end position="250"/>
    </location>
</feature>
<keyword evidence="7" id="KW-0862">Zinc</keyword>
<keyword evidence="3" id="KW-0645">Protease</keyword>
<keyword evidence="9" id="KW-0961">Cell wall biogenesis/degradation</keyword>
<dbReference type="Gene3D" id="3.30.1380.10">
    <property type="match status" value="1"/>
</dbReference>
<keyword evidence="8" id="KW-0482">Metalloprotease</keyword>
<accession>A0ABP3PXS4</accession>
<protein>
    <recommendedName>
        <fullName evidence="11">Murein endopeptidase K</fullName>
    </recommendedName>
</protein>
<comment type="similarity">
    <text evidence="10">Belongs to the peptidase M15 family.</text>
</comment>
<evidence type="ECO:0000313" key="14">
    <source>
        <dbReference type="Proteomes" id="UP001501588"/>
    </source>
</evidence>
<reference evidence="14" key="1">
    <citation type="journal article" date="2019" name="Int. J. Syst. Evol. Microbiol.">
        <title>The Global Catalogue of Microorganisms (GCM) 10K type strain sequencing project: providing services to taxonomists for standard genome sequencing and annotation.</title>
        <authorList>
            <consortium name="The Broad Institute Genomics Platform"/>
            <consortium name="The Broad Institute Genome Sequencing Center for Infectious Disease"/>
            <person name="Wu L."/>
            <person name="Ma J."/>
        </authorList>
    </citation>
    <scope>NUCLEOTIDE SEQUENCE [LARGE SCALE GENOMIC DNA]</scope>
    <source>
        <strain evidence="14">JCM 9933</strain>
    </source>
</reference>
<dbReference type="InterPro" id="IPR009045">
    <property type="entry name" value="Zn_M74/Hedgehog-like"/>
</dbReference>
<gene>
    <name evidence="13" type="ORF">GCM10009416_10470</name>
</gene>
<evidence type="ECO:0000313" key="13">
    <source>
        <dbReference type="EMBL" id="GAA0573688.1"/>
    </source>
</evidence>
<evidence type="ECO:0000256" key="4">
    <source>
        <dbReference type="ARBA" id="ARBA00022723"/>
    </source>
</evidence>
<evidence type="ECO:0000256" key="2">
    <source>
        <dbReference type="ARBA" id="ARBA00004776"/>
    </source>
</evidence>
<dbReference type="EMBL" id="BAAAFZ010000008">
    <property type="protein sequence ID" value="GAA0573688.1"/>
    <property type="molecule type" value="Genomic_DNA"/>
</dbReference>
<organism evidence="13 14">
    <name type="scientific">Craurococcus roseus</name>
    <dbReference type="NCBI Taxonomy" id="77585"/>
    <lineage>
        <taxon>Bacteria</taxon>
        <taxon>Pseudomonadati</taxon>
        <taxon>Pseudomonadota</taxon>
        <taxon>Alphaproteobacteria</taxon>
        <taxon>Acetobacterales</taxon>
        <taxon>Acetobacteraceae</taxon>
        <taxon>Craurococcus</taxon>
    </lineage>
</organism>
<comment type="caution">
    <text evidence="13">The sequence shown here is derived from an EMBL/GenBank/DDBJ whole genome shotgun (WGS) entry which is preliminary data.</text>
</comment>
<dbReference type="Proteomes" id="UP001501588">
    <property type="component" value="Unassembled WGS sequence"/>
</dbReference>
<evidence type="ECO:0000256" key="8">
    <source>
        <dbReference type="ARBA" id="ARBA00023049"/>
    </source>
</evidence>
<dbReference type="InterPro" id="IPR010275">
    <property type="entry name" value="MepK"/>
</dbReference>
<sequence>MPCRSDRIVFRPGARSREAGFLCFDSRGSKVAMKRRALLFGALVPAPAAMAGAAHAAPRRTSPQRRAGPAARRLQLRHAHTGDRFSGVYHDGRAADPAAMADLSAVLADSRTGAVRLFDPRAIDVLWEVAQRAGAGGGEFLIYSGYRTPQTNAAVDGAGDSQHLRAAALDIHVPAERMEKFWDTALRLGLGGVGVYAQRGFVHLDSGPVRHWGDIPSDAPVGTSARAARRPAPPDPLARMAEAWASTRGR</sequence>
<keyword evidence="4" id="KW-0479">Metal-binding</keyword>
<evidence type="ECO:0000256" key="7">
    <source>
        <dbReference type="ARBA" id="ARBA00022833"/>
    </source>
</evidence>
<evidence type="ECO:0000256" key="5">
    <source>
        <dbReference type="ARBA" id="ARBA00022729"/>
    </source>
</evidence>
<evidence type="ECO:0000256" key="11">
    <source>
        <dbReference type="ARBA" id="ARBA00093666"/>
    </source>
</evidence>
<comment type="pathway">
    <text evidence="2">Cell wall biogenesis; cell wall polysaccharide biosynthesis.</text>
</comment>
<keyword evidence="5" id="KW-0732">Signal</keyword>
<dbReference type="Pfam" id="PF05951">
    <property type="entry name" value="Peptidase_M15_2"/>
    <property type="match status" value="1"/>
</dbReference>
<evidence type="ECO:0000256" key="9">
    <source>
        <dbReference type="ARBA" id="ARBA00023316"/>
    </source>
</evidence>
<evidence type="ECO:0000256" key="1">
    <source>
        <dbReference type="ARBA" id="ARBA00001947"/>
    </source>
</evidence>
<dbReference type="SUPFAM" id="SSF55166">
    <property type="entry name" value="Hedgehog/DD-peptidase"/>
    <property type="match status" value="1"/>
</dbReference>
<dbReference type="PANTHER" id="PTHR37425">
    <property type="match status" value="1"/>
</dbReference>
<comment type="cofactor">
    <cofactor evidence="1">
        <name>Zn(2+)</name>
        <dbReference type="ChEBI" id="CHEBI:29105"/>
    </cofactor>
</comment>
<evidence type="ECO:0000256" key="6">
    <source>
        <dbReference type="ARBA" id="ARBA00022801"/>
    </source>
</evidence>
<keyword evidence="14" id="KW-1185">Reference proteome</keyword>
<evidence type="ECO:0000256" key="3">
    <source>
        <dbReference type="ARBA" id="ARBA00022670"/>
    </source>
</evidence>
<name>A0ABP3PXS4_9PROT</name>
<dbReference type="PANTHER" id="PTHR37425:SF1">
    <property type="entry name" value="OUTER MEMBRANE PROTEIN"/>
    <property type="match status" value="1"/>
</dbReference>
<proteinExistence type="inferred from homology"/>
<evidence type="ECO:0000256" key="12">
    <source>
        <dbReference type="SAM" id="MobiDB-lite"/>
    </source>
</evidence>
<evidence type="ECO:0000256" key="10">
    <source>
        <dbReference type="ARBA" id="ARBA00093448"/>
    </source>
</evidence>
<keyword evidence="6" id="KW-0378">Hydrolase</keyword>